<dbReference type="EMBL" id="WUEP01000022">
    <property type="protein sequence ID" value="NEH94302.1"/>
    <property type="molecule type" value="Genomic_DNA"/>
</dbReference>
<dbReference type="CDD" id="cd04301">
    <property type="entry name" value="NAT_SF"/>
    <property type="match status" value="1"/>
</dbReference>
<evidence type="ECO:0000313" key="3">
    <source>
        <dbReference type="Proteomes" id="UP000468864"/>
    </source>
</evidence>
<evidence type="ECO:0000313" key="2">
    <source>
        <dbReference type="EMBL" id="NEH94302.1"/>
    </source>
</evidence>
<dbReference type="InterPro" id="IPR016181">
    <property type="entry name" value="Acyl_CoA_acyltransferase"/>
</dbReference>
<dbReference type="InterPro" id="IPR000182">
    <property type="entry name" value="GNAT_dom"/>
</dbReference>
<comment type="caution">
    <text evidence="2">The sequence shown here is derived from an EMBL/GenBank/DDBJ whole genome shotgun (WGS) entry which is preliminary data.</text>
</comment>
<dbReference type="GO" id="GO:1905502">
    <property type="term" value="F:acetyl-CoA binding"/>
    <property type="evidence" value="ECO:0007669"/>
    <property type="project" value="TreeGrafter"/>
</dbReference>
<organism evidence="2 3">
    <name type="scientific">Rhizobium laguerreae</name>
    <dbReference type="NCBI Taxonomy" id="1076926"/>
    <lineage>
        <taxon>Bacteria</taxon>
        <taxon>Pseudomonadati</taxon>
        <taxon>Pseudomonadota</taxon>
        <taxon>Alphaproteobacteria</taxon>
        <taxon>Hyphomicrobiales</taxon>
        <taxon>Rhizobiaceae</taxon>
        <taxon>Rhizobium/Agrobacterium group</taxon>
        <taxon>Rhizobium</taxon>
    </lineage>
</organism>
<dbReference type="Proteomes" id="UP000468864">
    <property type="component" value="Unassembled WGS sequence"/>
</dbReference>
<protein>
    <submittedName>
        <fullName evidence="2">GNAT family N-acetyltransferase</fullName>
    </submittedName>
</protein>
<evidence type="ECO:0000259" key="1">
    <source>
        <dbReference type="PROSITE" id="PS51186"/>
    </source>
</evidence>
<proteinExistence type="predicted"/>
<dbReference type="AlphaFoldDB" id="A0A6N9ZLK5"/>
<dbReference type="GO" id="GO:0008080">
    <property type="term" value="F:N-acetyltransferase activity"/>
    <property type="evidence" value="ECO:0007669"/>
    <property type="project" value="InterPro"/>
</dbReference>
<reference evidence="2 3" key="1">
    <citation type="submission" date="2019-12" db="EMBL/GenBank/DDBJ databases">
        <title>Rhizobium genotypes associated with high levels of biological nitrogen fixation by grain legumes in a temperate-maritime cropping system.</title>
        <authorList>
            <person name="Maluk M."/>
            <person name="Francesc Ferrando Molina F."/>
            <person name="Lopez Del Egido L."/>
            <person name="Lafos M."/>
            <person name="Langarica-Fuentes A."/>
            <person name="Gebre Yohannes G."/>
            <person name="Young M.W."/>
            <person name="Martin P."/>
            <person name="Gantlett R."/>
            <person name="Kenicer G."/>
            <person name="Hawes C."/>
            <person name="Begg G.S."/>
            <person name="Quilliam R.S."/>
            <person name="Squire G.R."/>
            <person name="Poole P.S."/>
            <person name="Young P.W."/>
            <person name="Iannetta P.M."/>
            <person name="James E.K."/>
        </authorList>
    </citation>
    <scope>NUCLEOTIDE SEQUENCE [LARGE SCALE GENOMIC DNA]</scope>
    <source>
        <strain evidence="2 3">JHI2449</strain>
    </source>
</reference>
<feature type="domain" description="N-acetyltransferase" evidence="1">
    <location>
        <begin position="2"/>
        <end position="157"/>
    </location>
</feature>
<dbReference type="Pfam" id="PF00583">
    <property type="entry name" value="Acetyltransf_1"/>
    <property type="match status" value="1"/>
</dbReference>
<sequence>MVAGTPVTIEYLARLPNFISICASWTFGQWGCQSNGSYERTRAEFEAASNSPMPLTLVAIENAVPVGMVTLADRDFDGKPHLSPWLKSLFVHPFHRKKGIATLLIERLEYEALRLGCKRLYLITEDARLLYEKSGWRAIDHVQTSYGEAALMEKALLPLI</sequence>
<dbReference type="PANTHER" id="PTHR13538:SF4">
    <property type="entry name" value="N-ALPHA-ACETYLTRANSFERASE 80"/>
    <property type="match status" value="1"/>
</dbReference>
<dbReference type="SUPFAM" id="SSF55729">
    <property type="entry name" value="Acyl-CoA N-acyltransferases (Nat)"/>
    <property type="match status" value="1"/>
</dbReference>
<keyword evidence="2" id="KW-0808">Transferase</keyword>
<dbReference type="InterPro" id="IPR039840">
    <property type="entry name" value="NAA80"/>
</dbReference>
<dbReference type="Gene3D" id="3.40.630.30">
    <property type="match status" value="1"/>
</dbReference>
<dbReference type="GO" id="GO:0005737">
    <property type="term" value="C:cytoplasm"/>
    <property type="evidence" value="ECO:0007669"/>
    <property type="project" value="TreeGrafter"/>
</dbReference>
<name>A0A6N9ZLK5_9HYPH</name>
<accession>A0A6N9ZLK5</accession>
<gene>
    <name evidence="2" type="ORF">GR206_25355</name>
</gene>
<dbReference type="PANTHER" id="PTHR13538">
    <property type="entry name" value="N-ACETYLTRANSFERASE 6"/>
    <property type="match status" value="1"/>
</dbReference>
<dbReference type="PROSITE" id="PS51186">
    <property type="entry name" value="GNAT"/>
    <property type="match status" value="1"/>
</dbReference>